<proteinExistence type="predicted"/>
<dbReference type="InterPro" id="IPR000600">
    <property type="entry name" value="ROK"/>
</dbReference>
<dbReference type="InterPro" id="IPR043129">
    <property type="entry name" value="ATPase_NBD"/>
</dbReference>
<dbReference type="SUPFAM" id="SSF53067">
    <property type="entry name" value="Actin-like ATPase domain"/>
    <property type="match status" value="1"/>
</dbReference>
<name>A0A644ZA03_9ZZZZ</name>
<dbReference type="AlphaFoldDB" id="A0A644ZA03"/>
<dbReference type="EMBL" id="VSSQ01008043">
    <property type="protein sequence ID" value="MPM37720.1"/>
    <property type="molecule type" value="Genomic_DNA"/>
</dbReference>
<reference evidence="1" key="1">
    <citation type="submission" date="2019-08" db="EMBL/GenBank/DDBJ databases">
        <authorList>
            <person name="Kucharzyk K."/>
            <person name="Murdoch R.W."/>
            <person name="Higgins S."/>
            <person name="Loffler F."/>
        </authorList>
    </citation>
    <scope>NUCLEOTIDE SEQUENCE</scope>
</reference>
<evidence type="ECO:0008006" key="2">
    <source>
        <dbReference type="Google" id="ProtNLM"/>
    </source>
</evidence>
<comment type="caution">
    <text evidence="1">The sequence shown here is derived from an EMBL/GenBank/DDBJ whole genome shotgun (WGS) entry which is preliminary data.</text>
</comment>
<accession>A0A644ZA03</accession>
<dbReference type="Pfam" id="PF00480">
    <property type="entry name" value="ROK"/>
    <property type="match status" value="1"/>
</dbReference>
<protein>
    <recommendedName>
        <fullName evidence="2">Beta-glucoside kinase</fullName>
    </recommendedName>
</protein>
<gene>
    <name evidence="1" type="ORF">SDC9_84339</name>
</gene>
<organism evidence="1">
    <name type="scientific">bioreactor metagenome</name>
    <dbReference type="NCBI Taxonomy" id="1076179"/>
    <lineage>
        <taxon>unclassified sequences</taxon>
        <taxon>metagenomes</taxon>
        <taxon>ecological metagenomes</taxon>
    </lineage>
</organism>
<sequence length="101" mass="11838">MSKNGDKVCKEAIDNFYRNLAIGIYNMRFMYDPEIILIGGAVSQQEDFIERIYENLEEILREVTYNTFHVIMDISRFLPNLKKCLFLKDANLYGALANKDF</sequence>
<evidence type="ECO:0000313" key="1">
    <source>
        <dbReference type="EMBL" id="MPM37720.1"/>
    </source>
</evidence>
<dbReference type="Gene3D" id="3.30.420.40">
    <property type="match status" value="1"/>
</dbReference>